<sequence length="143" mass="15640">MNNRNFRGDLVWFIALANDLVTPWEAGRQAAKLREGFTSNPYETNTFNHAEWAKGFAHGVSQDAPAVSPSINASVVVSLPLMEVQHLPERAFWAEANRLSVSGMSDVALAARLGVSRDQLSAGMVLHHFWDEDAIPLGIRVAG</sequence>
<dbReference type="EMBL" id="LT599584">
    <property type="protein sequence ID" value="SBW84246.1"/>
    <property type="molecule type" value="Genomic_DNA"/>
</dbReference>
<evidence type="ECO:0000313" key="2">
    <source>
        <dbReference type="Proteomes" id="UP000245431"/>
    </source>
</evidence>
<name>A0A1D3K7B3_PSEVE</name>
<evidence type="ECO:0000313" key="1">
    <source>
        <dbReference type="EMBL" id="SBW84246.1"/>
    </source>
</evidence>
<dbReference type="Proteomes" id="UP000245431">
    <property type="component" value="Chromosome PVE_r2"/>
</dbReference>
<dbReference type="AlphaFoldDB" id="A0A1D3K7B3"/>
<proteinExistence type="predicted"/>
<reference evidence="2" key="1">
    <citation type="submission" date="2016-07" db="EMBL/GenBank/DDBJ databases">
        <authorList>
            <person name="Florea S."/>
            <person name="Webb J.S."/>
            <person name="Jaromczyk J."/>
            <person name="Schardl C.L."/>
        </authorList>
    </citation>
    <scope>NUCLEOTIDE SEQUENCE [LARGE SCALE GENOMIC DNA]</scope>
    <source>
        <strain evidence="2">1YdBTEX2</strain>
    </source>
</reference>
<accession>A0A1D3K7B3</accession>
<gene>
    <name evidence="1" type="ORF">PVE_R2G0217</name>
</gene>
<organism evidence="1 2">
    <name type="scientific">Pseudomonas veronii 1YdBTEX2</name>
    <dbReference type="NCBI Taxonomy" id="1295141"/>
    <lineage>
        <taxon>Bacteria</taxon>
        <taxon>Pseudomonadati</taxon>
        <taxon>Pseudomonadota</taxon>
        <taxon>Gammaproteobacteria</taxon>
        <taxon>Pseudomonadales</taxon>
        <taxon>Pseudomonadaceae</taxon>
        <taxon>Pseudomonas</taxon>
    </lineage>
</organism>
<protein>
    <submittedName>
        <fullName evidence="1">Uncharacterized protein</fullName>
    </submittedName>
</protein>